<proteinExistence type="predicted"/>
<keyword evidence="2" id="KW-1185">Reference proteome</keyword>
<evidence type="ECO:0000313" key="1">
    <source>
        <dbReference type="EMBL" id="SFC75725.1"/>
    </source>
</evidence>
<dbReference type="Proteomes" id="UP000198598">
    <property type="component" value="Unassembled WGS sequence"/>
</dbReference>
<dbReference type="RefSeq" id="WP_177236517.1">
    <property type="nucleotide sequence ID" value="NZ_FOLQ01000002.1"/>
</dbReference>
<name>A0A1I1LRW7_9BACT</name>
<evidence type="ECO:0008006" key="3">
    <source>
        <dbReference type="Google" id="ProtNLM"/>
    </source>
</evidence>
<organism evidence="1 2">
    <name type="scientific">Spirosoma endophyticum</name>
    <dbReference type="NCBI Taxonomy" id="662367"/>
    <lineage>
        <taxon>Bacteria</taxon>
        <taxon>Pseudomonadati</taxon>
        <taxon>Bacteroidota</taxon>
        <taxon>Cytophagia</taxon>
        <taxon>Cytophagales</taxon>
        <taxon>Cytophagaceae</taxon>
        <taxon>Spirosoma</taxon>
    </lineage>
</organism>
<sequence>MKTISDQDIKFLLKSPRSDRPTLISLFYRYDNQRFVYSTDLTIHPLQWDADRQLASTSQKKRIANSVNW</sequence>
<evidence type="ECO:0000313" key="2">
    <source>
        <dbReference type="Proteomes" id="UP000198598"/>
    </source>
</evidence>
<dbReference type="STRING" id="662367.SAMN05216167_102328"/>
<dbReference type="AlphaFoldDB" id="A0A1I1LRW7"/>
<dbReference type="EMBL" id="FOLQ01000002">
    <property type="protein sequence ID" value="SFC75725.1"/>
    <property type="molecule type" value="Genomic_DNA"/>
</dbReference>
<gene>
    <name evidence="1" type="ORF">SAMN05216167_102328</name>
</gene>
<reference evidence="1 2" key="1">
    <citation type="submission" date="2016-10" db="EMBL/GenBank/DDBJ databases">
        <authorList>
            <person name="de Groot N.N."/>
        </authorList>
    </citation>
    <scope>NUCLEOTIDE SEQUENCE [LARGE SCALE GENOMIC DNA]</scope>
    <source>
        <strain evidence="1 2">DSM 26130</strain>
    </source>
</reference>
<accession>A0A1I1LRW7</accession>
<protein>
    <recommendedName>
        <fullName evidence="3">Arm DNA-binding domain-containing protein</fullName>
    </recommendedName>
</protein>